<protein>
    <submittedName>
        <fullName evidence="2">Uncharacterized protein</fullName>
    </submittedName>
</protein>
<accession>A0ABT6FG31</accession>
<evidence type="ECO:0000313" key="2">
    <source>
        <dbReference type="EMBL" id="MDG3006446.1"/>
    </source>
</evidence>
<feature type="transmembrane region" description="Helical" evidence="1">
    <location>
        <begin position="6"/>
        <end position="25"/>
    </location>
</feature>
<sequence>MDQGFAQIVFVGLVAWIFYMLTFRLKDFIVINDHMRGNIKDAGNVAGKATGIGLKVLSTFLKK</sequence>
<dbReference type="RefSeq" id="WP_277862743.1">
    <property type="nucleotide sequence ID" value="NZ_JARRAG010000002.1"/>
</dbReference>
<keyword evidence="1" id="KW-1133">Transmembrane helix</keyword>
<keyword evidence="1" id="KW-0812">Transmembrane</keyword>
<evidence type="ECO:0000313" key="3">
    <source>
        <dbReference type="Proteomes" id="UP001216907"/>
    </source>
</evidence>
<comment type="caution">
    <text evidence="2">The sequence shown here is derived from an EMBL/GenBank/DDBJ whole genome shotgun (WGS) entry which is preliminary data.</text>
</comment>
<gene>
    <name evidence="2" type="ORF">PZE19_21960</name>
</gene>
<keyword evidence="1" id="KW-0472">Membrane</keyword>
<dbReference type="EMBL" id="JARRAG010000002">
    <property type="protein sequence ID" value="MDG3006446.1"/>
    <property type="molecule type" value="Genomic_DNA"/>
</dbReference>
<proteinExistence type="predicted"/>
<reference evidence="2 3" key="1">
    <citation type="submission" date="2023-03" db="EMBL/GenBank/DDBJ databases">
        <title>Paludisphaera mucosa sp. nov. a novel planctomycete from northern fen.</title>
        <authorList>
            <person name="Ivanova A."/>
        </authorList>
    </citation>
    <scope>NUCLEOTIDE SEQUENCE [LARGE SCALE GENOMIC DNA]</scope>
    <source>
        <strain evidence="2 3">Pla2</strain>
    </source>
</reference>
<organism evidence="2 3">
    <name type="scientific">Paludisphaera mucosa</name>
    <dbReference type="NCBI Taxonomy" id="3030827"/>
    <lineage>
        <taxon>Bacteria</taxon>
        <taxon>Pseudomonadati</taxon>
        <taxon>Planctomycetota</taxon>
        <taxon>Planctomycetia</taxon>
        <taxon>Isosphaerales</taxon>
        <taxon>Isosphaeraceae</taxon>
        <taxon>Paludisphaera</taxon>
    </lineage>
</organism>
<evidence type="ECO:0000256" key="1">
    <source>
        <dbReference type="SAM" id="Phobius"/>
    </source>
</evidence>
<name>A0ABT6FG31_9BACT</name>
<keyword evidence="3" id="KW-1185">Reference proteome</keyword>
<dbReference type="Proteomes" id="UP001216907">
    <property type="component" value="Unassembled WGS sequence"/>
</dbReference>